<dbReference type="GO" id="GO:0005524">
    <property type="term" value="F:ATP binding"/>
    <property type="evidence" value="ECO:0007669"/>
    <property type="project" value="UniProtKB-KW"/>
</dbReference>
<dbReference type="EMBL" id="CP045032">
    <property type="protein sequence ID" value="QFQ02723.1"/>
    <property type="molecule type" value="Genomic_DNA"/>
</dbReference>
<name>A0A5J6ZAK5_9CORY</name>
<dbReference type="OrthoDB" id="3579586at2"/>
<evidence type="ECO:0000256" key="2">
    <source>
        <dbReference type="ARBA" id="ARBA00022741"/>
    </source>
</evidence>
<protein>
    <submittedName>
        <fullName evidence="6">Hemin import ATP-binding protein HmuV</fullName>
        <ecNumber evidence="6">3.6.3.-</ecNumber>
    </submittedName>
</protein>
<dbReference type="InterPro" id="IPR027417">
    <property type="entry name" value="P-loop_NTPase"/>
</dbReference>
<dbReference type="CDD" id="cd03214">
    <property type="entry name" value="ABC_Iron-Siderophores_B12_Hemin"/>
    <property type="match status" value="1"/>
</dbReference>
<dbReference type="PANTHER" id="PTHR42794">
    <property type="entry name" value="HEMIN IMPORT ATP-BINDING PROTEIN HMUV"/>
    <property type="match status" value="1"/>
</dbReference>
<organism evidence="6 7">
    <name type="scientific">Corynebacterium urogenitale</name>
    <dbReference type="NCBI Taxonomy" id="2487892"/>
    <lineage>
        <taxon>Bacteria</taxon>
        <taxon>Bacillati</taxon>
        <taxon>Actinomycetota</taxon>
        <taxon>Actinomycetes</taxon>
        <taxon>Mycobacteriales</taxon>
        <taxon>Corynebacteriaceae</taxon>
        <taxon>Corynebacterium</taxon>
    </lineage>
</organism>
<evidence type="ECO:0000256" key="1">
    <source>
        <dbReference type="ARBA" id="ARBA00022448"/>
    </source>
</evidence>
<keyword evidence="1" id="KW-0813">Transport</keyword>
<proteinExistence type="predicted"/>
<dbReference type="NCBIfam" id="NF010068">
    <property type="entry name" value="PRK13548.1"/>
    <property type="match status" value="1"/>
</dbReference>
<dbReference type="Proteomes" id="UP000326711">
    <property type="component" value="Chromosome"/>
</dbReference>
<dbReference type="EC" id="3.6.3.-" evidence="6"/>
<dbReference type="RefSeq" id="WP_151903051.1">
    <property type="nucleotide sequence ID" value="NZ_CP045032.1"/>
</dbReference>
<evidence type="ECO:0000256" key="4">
    <source>
        <dbReference type="ARBA" id="ARBA00022967"/>
    </source>
</evidence>
<dbReference type="SMART" id="SM00382">
    <property type="entry name" value="AAA"/>
    <property type="match status" value="1"/>
</dbReference>
<dbReference type="AlphaFoldDB" id="A0A5J6ZAK5"/>
<dbReference type="InterPro" id="IPR003439">
    <property type="entry name" value="ABC_transporter-like_ATP-bd"/>
</dbReference>
<evidence type="ECO:0000313" key="6">
    <source>
        <dbReference type="EMBL" id="QFQ02723.1"/>
    </source>
</evidence>
<evidence type="ECO:0000256" key="3">
    <source>
        <dbReference type="ARBA" id="ARBA00022840"/>
    </source>
</evidence>
<keyword evidence="4" id="KW-1278">Translocase</keyword>
<evidence type="ECO:0000313" key="7">
    <source>
        <dbReference type="Proteomes" id="UP000326711"/>
    </source>
</evidence>
<accession>A0A5J6ZAK5</accession>
<dbReference type="Gene3D" id="3.40.50.300">
    <property type="entry name" value="P-loop containing nucleotide triphosphate hydrolases"/>
    <property type="match status" value="1"/>
</dbReference>
<keyword evidence="6" id="KW-0378">Hydrolase</keyword>
<keyword evidence="3 6" id="KW-0067">ATP-binding</keyword>
<reference evidence="7" key="1">
    <citation type="submission" date="2019-10" db="EMBL/GenBank/DDBJ databases">
        <title>Complete genome sequence of Corynebacterium urogenitalis DSM 108747, isolated from the genital tract of a cow.</title>
        <authorList>
            <person name="Ruckert C."/>
            <person name="Ballas P."/>
            <person name="Wagener K."/>
            <person name="Drillich M."/>
            <person name="Kaempfer P."/>
            <person name="Busse H.-J."/>
            <person name="Ehling-Schulz M."/>
        </authorList>
    </citation>
    <scope>NUCLEOTIDE SEQUENCE [LARGE SCALE GENOMIC DNA]</scope>
    <source>
        <strain evidence="7">LMM 1652</strain>
    </source>
</reference>
<dbReference type="SUPFAM" id="SSF52540">
    <property type="entry name" value="P-loop containing nucleoside triphosphate hydrolases"/>
    <property type="match status" value="1"/>
</dbReference>
<dbReference type="KEGG" id="cuo:CUROG_06840"/>
<dbReference type="PANTHER" id="PTHR42794:SF1">
    <property type="entry name" value="HEMIN IMPORT ATP-BINDING PROTEIN HMUV"/>
    <property type="match status" value="1"/>
</dbReference>
<dbReference type="InterPro" id="IPR003593">
    <property type="entry name" value="AAA+_ATPase"/>
</dbReference>
<sequence>MSVSVSHLSFSVDEHELLEDVSFTAPTGQVTALVGPNGAGKSTLLAAISGDLDIEPGSVFLEGTDLSELSIKQLSAIRAMLTQHHPVSVPFTGNEVLEFGRHPWSEEDERLRQDIIMKCDIAHLLHRPLPTLSGGERARVHCARVLYQNTPIVLLDEPTAALDLCHAEDVLRAMRDLANQGKTVVVVLHDLAAAAAYADNVVVLSSGRVFAQGAPYQVLSAGRISAIYDTDVEILYDSAGNPIALPRRSRNPALTTGGETS</sequence>
<dbReference type="PROSITE" id="PS50893">
    <property type="entry name" value="ABC_TRANSPORTER_2"/>
    <property type="match status" value="1"/>
</dbReference>
<keyword evidence="7" id="KW-1185">Reference proteome</keyword>
<keyword evidence="2" id="KW-0547">Nucleotide-binding</keyword>
<dbReference type="Pfam" id="PF00005">
    <property type="entry name" value="ABC_tran"/>
    <property type="match status" value="1"/>
</dbReference>
<feature type="domain" description="ABC transporter" evidence="5">
    <location>
        <begin position="3"/>
        <end position="231"/>
    </location>
</feature>
<dbReference type="GO" id="GO:0016887">
    <property type="term" value="F:ATP hydrolysis activity"/>
    <property type="evidence" value="ECO:0007669"/>
    <property type="project" value="InterPro"/>
</dbReference>
<gene>
    <name evidence="6" type="primary">hmuV</name>
    <name evidence="6" type="ORF">CUROG_06840</name>
</gene>
<evidence type="ECO:0000259" key="5">
    <source>
        <dbReference type="PROSITE" id="PS50893"/>
    </source>
</evidence>